<keyword evidence="2" id="KW-1185">Reference proteome</keyword>
<protein>
    <submittedName>
        <fullName evidence="1">Uncharacterized protein</fullName>
    </submittedName>
</protein>
<evidence type="ECO:0000313" key="1">
    <source>
        <dbReference type="EMBL" id="KAK4025088.1"/>
    </source>
</evidence>
<proteinExistence type="predicted"/>
<organism evidence="1 2">
    <name type="scientific">Daphnia magna</name>
    <dbReference type="NCBI Taxonomy" id="35525"/>
    <lineage>
        <taxon>Eukaryota</taxon>
        <taxon>Metazoa</taxon>
        <taxon>Ecdysozoa</taxon>
        <taxon>Arthropoda</taxon>
        <taxon>Crustacea</taxon>
        <taxon>Branchiopoda</taxon>
        <taxon>Diplostraca</taxon>
        <taxon>Cladocera</taxon>
        <taxon>Anomopoda</taxon>
        <taxon>Daphniidae</taxon>
        <taxon>Daphnia</taxon>
    </lineage>
</organism>
<evidence type="ECO:0000313" key="2">
    <source>
        <dbReference type="Proteomes" id="UP001234178"/>
    </source>
</evidence>
<reference evidence="1 2" key="1">
    <citation type="journal article" date="2023" name="Nucleic Acids Res.">
        <title>The hologenome of Daphnia magna reveals possible DNA methylation and microbiome-mediated evolution of the host genome.</title>
        <authorList>
            <person name="Chaturvedi A."/>
            <person name="Li X."/>
            <person name="Dhandapani V."/>
            <person name="Marshall H."/>
            <person name="Kissane S."/>
            <person name="Cuenca-Cambronero M."/>
            <person name="Asole G."/>
            <person name="Calvet F."/>
            <person name="Ruiz-Romero M."/>
            <person name="Marangio P."/>
            <person name="Guigo R."/>
            <person name="Rago D."/>
            <person name="Mirbahai L."/>
            <person name="Eastwood N."/>
            <person name="Colbourne J.K."/>
            <person name="Zhou J."/>
            <person name="Mallon E."/>
            <person name="Orsini L."/>
        </authorList>
    </citation>
    <scope>NUCLEOTIDE SEQUENCE [LARGE SCALE GENOMIC DNA]</scope>
    <source>
        <strain evidence="1">LRV0_1</strain>
    </source>
</reference>
<comment type="caution">
    <text evidence="1">The sequence shown here is derived from an EMBL/GenBank/DDBJ whole genome shotgun (WGS) entry which is preliminary data.</text>
</comment>
<name>A0ABR0AJ25_9CRUS</name>
<dbReference type="EMBL" id="JAOYFB010000037">
    <property type="protein sequence ID" value="KAK4025088.1"/>
    <property type="molecule type" value="Genomic_DNA"/>
</dbReference>
<sequence length="70" mass="7901">MSAHSLDENYGMNISDFDHYVTGISQQEKKSKNRLLNSWIKISPPALYFGSDRILIVAAKDIVPHSSAFF</sequence>
<accession>A0ABR0AJ25</accession>
<gene>
    <name evidence="1" type="ORF">OUZ56_010591</name>
</gene>
<dbReference type="Proteomes" id="UP001234178">
    <property type="component" value="Unassembled WGS sequence"/>
</dbReference>